<comment type="caution">
    <text evidence="2">The sequence shown here is derived from an EMBL/GenBank/DDBJ whole genome shotgun (WGS) entry which is preliminary data.</text>
</comment>
<dbReference type="AlphaFoldDB" id="A0A813QKW6"/>
<keyword evidence="3" id="KW-1185">Reference proteome</keyword>
<dbReference type="SUPFAM" id="SSF56672">
    <property type="entry name" value="DNA/RNA polymerases"/>
    <property type="match status" value="1"/>
</dbReference>
<dbReference type="Proteomes" id="UP000663879">
    <property type="component" value="Unassembled WGS sequence"/>
</dbReference>
<dbReference type="Pfam" id="PF00078">
    <property type="entry name" value="RVT_1"/>
    <property type="match status" value="1"/>
</dbReference>
<dbReference type="PROSITE" id="PS50878">
    <property type="entry name" value="RT_POL"/>
    <property type="match status" value="1"/>
</dbReference>
<dbReference type="PANTHER" id="PTHR47027:SF20">
    <property type="entry name" value="REVERSE TRANSCRIPTASE-LIKE PROTEIN WITH RNA-DIRECTED DNA POLYMERASE DOMAIN"/>
    <property type="match status" value="1"/>
</dbReference>
<name>A0A813QKW6_9BILA</name>
<dbReference type="PANTHER" id="PTHR47027">
    <property type="entry name" value="REVERSE TRANSCRIPTASE DOMAIN-CONTAINING PROTEIN"/>
    <property type="match status" value="1"/>
</dbReference>
<gene>
    <name evidence="2" type="ORF">OXX778_LOCUS4822</name>
</gene>
<feature type="domain" description="Reverse transcriptase" evidence="1">
    <location>
        <begin position="1"/>
        <end position="204"/>
    </location>
</feature>
<dbReference type="OrthoDB" id="10014409at2759"/>
<dbReference type="InterPro" id="IPR000477">
    <property type="entry name" value="RT_dom"/>
</dbReference>
<evidence type="ECO:0000313" key="3">
    <source>
        <dbReference type="Proteomes" id="UP000663879"/>
    </source>
</evidence>
<evidence type="ECO:0000259" key="1">
    <source>
        <dbReference type="PROSITE" id="PS50878"/>
    </source>
</evidence>
<dbReference type="Gene3D" id="3.30.70.270">
    <property type="match status" value="1"/>
</dbReference>
<reference evidence="2" key="1">
    <citation type="submission" date="2021-02" db="EMBL/GenBank/DDBJ databases">
        <authorList>
            <person name="Nowell W R."/>
        </authorList>
    </citation>
    <scope>NUCLEOTIDE SEQUENCE</scope>
    <source>
        <strain evidence="2">Ploen Becks lab</strain>
    </source>
</reference>
<protein>
    <recommendedName>
        <fullName evidence="1">Reverse transcriptase domain-containing protein</fullName>
    </recommendedName>
</protein>
<sequence length="204" mass="23561">MKSCSDFSPISVSTTFASLFEGLILSKMDFINETINYYKNGGSEIKLASLDATKAFDKLWRAGLFKKLYSKIDIWIWRSIMSYYNKSKIIVKINQMKSNIYQSTEGVKQGGKLSAYLFNFFISDMLEESLKLNIGAKIGQTNVSIIAYCDDILILSPSTTYLNKLLDVCFEFSLKWKIEFNPTKSCYSFFWKLYKIVKYTYRSA</sequence>
<organism evidence="2 3">
    <name type="scientific">Brachionus calyciflorus</name>
    <dbReference type="NCBI Taxonomy" id="104777"/>
    <lineage>
        <taxon>Eukaryota</taxon>
        <taxon>Metazoa</taxon>
        <taxon>Spiralia</taxon>
        <taxon>Gnathifera</taxon>
        <taxon>Rotifera</taxon>
        <taxon>Eurotatoria</taxon>
        <taxon>Monogononta</taxon>
        <taxon>Pseudotrocha</taxon>
        <taxon>Ploima</taxon>
        <taxon>Brachionidae</taxon>
        <taxon>Brachionus</taxon>
    </lineage>
</organism>
<evidence type="ECO:0000313" key="2">
    <source>
        <dbReference type="EMBL" id="CAF0768461.1"/>
    </source>
</evidence>
<dbReference type="EMBL" id="CAJNOC010000495">
    <property type="protein sequence ID" value="CAF0768461.1"/>
    <property type="molecule type" value="Genomic_DNA"/>
</dbReference>
<proteinExistence type="predicted"/>
<dbReference type="InterPro" id="IPR043128">
    <property type="entry name" value="Rev_trsase/Diguanyl_cyclase"/>
</dbReference>
<accession>A0A813QKW6</accession>
<dbReference type="InterPro" id="IPR043502">
    <property type="entry name" value="DNA/RNA_pol_sf"/>
</dbReference>